<evidence type="ECO:0000313" key="2">
    <source>
        <dbReference type="Proteomes" id="UP000586722"/>
    </source>
</evidence>
<accession>A0A7X5F4A2</accession>
<name>A0A7X5F4A2_9HYPH</name>
<organism evidence="1 2">
    <name type="scientific">Pannonibacter tanglangensis</name>
    <dbReference type="NCBI Taxonomy" id="2750084"/>
    <lineage>
        <taxon>Bacteria</taxon>
        <taxon>Pseudomonadati</taxon>
        <taxon>Pseudomonadota</taxon>
        <taxon>Alphaproteobacteria</taxon>
        <taxon>Hyphomicrobiales</taxon>
        <taxon>Stappiaceae</taxon>
        <taxon>Pannonibacter</taxon>
    </lineage>
</organism>
<dbReference type="Gene3D" id="3.40.1530.20">
    <property type="entry name" value="Protein of unknown function (DUF1491)"/>
    <property type="match status" value="1"/>
</dbReference>
<gene>
    <name evidence="1" type="ORF">GWI72_09440</name>
</gene>
<reference evidence="2" key="1">
    <citation type="submission" date="2020-01" db="EMBL/GenBank/DDBJ databases">
        <authorList>
            <person name="Fang Y."/>
            <person name="Sun R."/>
            <person name="Nie L."/>
            <person name="He J."/>
            <person name="Hao L."/>
            <person name="Wang L."/>
            <person name="Su S."/>
            <person name="Lv E."/>
            <person name="Zhang Z."/>
            <person name="Xie R."/>
            <person name="Liu H."/>
        </authorList>
    </citation>
    <scope>NUCLEOTIDE SEQUENCE [LARGE SCALE GENOMIC DNA]</scope>
    <source>
        <strain evidence="2">XCT-53</strain>
    </source>
</reference>
<dbReference type="Pfam" id="PF07372">
    <property type="entry name" value="DUF1491"/>
    <property type="match status" value="1"/>
</dbReference>
<dbReference type="EMBL" id="JAABLQ010000001">
    <property type="protein sequence ID" value="NBN78490.1"/>
    <property type="molecule type" value="Genomic_DNA"/>
</dbReference>
<proteinExistence type="predicted"/>
<protein>
    <submittedName>
        <fullName evidence="1">DUF1491 family protein</fullName>
    </submittedName>
</protein>
<evidence type="ECO:0000313" key="1">
    <source>
        <dbReference type="EMBL" id="NBN78490.1"/>
    </source>
</evidence>
<dbReference type="Proteomes" id="UP000586722">
    <property type="component" value="Unassembled WGS sequence"/>
</dbReference>
<keyword evidence="2" id="KW-1185">Reference proteome</keyword>
<dbReference type="InterPro" id="IPR009964">
    <property type="entry name" value="DUF1491"/>
</dbReference>
<dbReference type="AlphaFoldDB" id="A0A7X5F4A2"/>
<comment type="caution">
    <text evidence="1">The sequence shown here is derived from an EMBL/GenBank/DDBJ whole genome shotgun (WGS) entry which is preliminary data.</text>
</comment>
<sequence length="116" mass="12627">MSLPRLTSRFYVSALIRRVMGAGGFAAVTRKGAEEAGAIFVLVDRLDGTVDLFGPAPQAIFETTPEDRLFEPLIRAGARADATARLDREKRMDPDFWVVEIEHKGGTDAVPLIPAS</sequence>